<dbReference type="Proteomes" id="UP000528734">
    <property type="component" value="Unassembled WGS sequence"/>
</dbReference>
<dbReference type="Pfam" id="PF00903">
    <property type="entry name" value="Glyoxalase"/>
    <property type="match status" value="1"/>
</dbReference>
<accession>A0A7Y4HA04</accession>
<dbReference type="InterPro" id="IPR029068">
    <property type="entry name" value="Glyas_Bleomycin-R_OHBP_Dase"/>
</dbReference>
<protein>
    <recommendedName>
        <fullName evidence="1">Glyoxalase/fosfomycin resistance/dioxygenase domain-containing protein</fullName>
    </recommendedName>
</protein>
<feature type="domain" description="Glyoxalase/fosfomycin resistance/dioxygenase" evidence="1">
    <location>
        <begin position="6"/>
        <end position="34"/>
    </location>
</feature>
<comment type="caution">
    <text evidence="2">The sequence shown here is derived from an EMBL/GenBank/DDBJ whole genome shotgun (WGS) entry which is preliminary data.</text>
</comment>
<dbReference type="AlphaFoldDB" id="A0A7Y4HA04"/>
<dbReference type="Gene3D" id="3.10.180.10">
    <property type="entry name" value="2,3-Dihydroxybiphenyl 1,2-Dioxygenase, domain 1"/>
    <property type="match status" value="1"/>
</dbReference>
<keyword evidence="3" id="KW-1185">Reference proteome</keyword>
<reference evidence="2 3" key="1">
    <citation type="submission" date="2020-03" db="EMBL/GenBank/DDBJ databases">
        <title>Bradyrhizobium diversity isolated from nodules of Muelleranthus trifoliolatus.</title>
        <authorList>
            <person name="Klepa M."/>
            <person name="Helene L."/>
            <person name="Hungria M."/>
        </authorList>
    </citation>
    <scope>NUCLEOTIDE SEQUENCE [LARGE SCALE GENOMIC DNA]</scope>
    <source>
        <strain evidence="2 3">WSM 1744</strain>
    </source>
</reference>
<dbReference type="RefSeq" id="WP_171713460.1">
    <property type="nucleotide sequence ID" value="NZ_JAAVLW010000011.1"/>
</dbReference>
<evidence type="ECO:0000313" key="2">
    <source>
        <dbReference type="EMBL" id="NOJ50418.1"/>
    </source>
</evidence>
<name>A0A7Y4HA04_9BRAD</name>
<dbReference type="EMBL" id="JAAVLW010000011">
    <property type="protein sequence ID" value="NOJ50418.1"/>
    <property type="molecule type" value="Genomic_DNA"/>
</dbReference>
<proteinExistence type="predicted"/>
<sequence length="53" mass="5645">MGLGALQHFTIEPSDLERSKDFYCDVLGLENGDRPPLGFPAIGSISAAPPQCI</sequence>
<gene>
    <name evidence="2" type="ORF">HCN50_29980</name>
</gene>
<evidence type="ECO:0000313" key="3">
    <source>
        <dbReference type="Proteomes" id="UP000528734"/>
    </source>
</evidence>
<evidence type="ECO:0000259" key="1">
    <source>
        <dbReference type="Pfam" id="PF00903"/>
    </source>
</evidence>
<organism evidence="2 3">
    <name type="scientific">Bradyrhizobium archetypum</name>
    <dbReference type="NCBI Taxonomy" id="2721160"/>
    <lineage>
        <taxon>Bacteria</taxon>
        <taxon>Pseudomonadati</taxon>
        <taxon>Pseudomonadota</taxon>
        <taxon>Alphaproteobacteria</taxon>
        <taxon>Hyphomicrobiales</taxon>
        <taxon>Nitrobacteraceae</taxon>
        <taxon>Bradyrhizobium</taxon>
    </lineage>
</organism>
<dbReference type="SUPFAM" id="SSF54593">
    <property type="entry name" value="Glyoxalase/Bleomycin resistance protein/Dihydroxybiphenyl dioxygenase"/>
    <property type="match status" value="1"/>
</dbReference>
<dbReference type="InterPro" id="IPR004360">
    <property type="entry name" value="Glyas_Fos-R_dOase_dom"/>
</dbReference>